<evidence type="ECO:0000313" key="2">
    <source>
        <dbReference type="Proteomes" id="UP000799755"/>
    </source>
</evidence>
<sequence length="108" mass="11944">MKINDEARRSTRAVVLGTAKVMGFNELQEARAKRAEIEATKKAKGKAKRGRPKKASLEEGQATVGEVKRGRKRKGTPDAEELSAKVARQSEAPVEESVAWRAPEARMW</sequence>
<dbReference type="Proteomes" id="UP000799755">
    <property type="component" value="Unassembled WGS sequence"/>
</dbReference>
<organism evidence="1 2">
    <name type="scientific">Lindgomyces ingoldianus</name>
    <dbReference type="NCBI Taxonomy" id="673940"/>
    <lineage>
        <taxon>Eukaryota</taxon>
        <taxon>Fungi</taxon>
        <taxon>Dikarya</taxon>
        <taxon>Ascomycota</taxon>
        <taxon>Pezizomycotina</taxon>
        <taxon>Dothideomycetes</taxon>
        <taxon>Pleosporomycetidae</taxon>
        <taxon>Pleosporales</taxon>
        <taxon>Lindgomycetaceae</taxon>
        <taxon>Lindgomyces</taxon>
    </lineage>
</organism>
<evidence type="ECO:0000313" key="1">
    <source>
        <dbReference type="EMBL" id="KAF2465876.1"/>
    </source>
</evidence>
<keyword evidence="2" id="KW-1185">Reference proteome</keyword>
<accession>A0ACB6QIB2</accession>
<name>A0ACB6QIB2_9PLEO</name>
<dbReference type="EMBL" id="MU003527">
    <property type="protein sequence ID" value="KAF2465876.1"/>
    <property type="molecule type" value="Genomic_DNA"/>
</dbReference>
<reference evidence="1" key="1">
    <citation type="journal article" date="2020" name="Stud. Mycol.">
        <title>101 Dothideomycetes genomes: a test case for predicting lifestyles and emergence of pathogens.</title>
        <authorList>
            <person name="Haridas S."/>
            <person name="Albert R."/>
            <person name="Binder M."/>
            <person name="Bloem J."/>
            <person name="Labutti K."/>
            <person name="Salamov A."/>
            <person name="Andreopoulos B."/>
            <person name="Baker S."/>
            <person name="Barry K."/>
            <person name="Bills G."/>
            <person name="Bluhm B."/>
            <person name="Cannon C."/>
            <person name="Castanera R."/>
            <person name="Culley D."/>
            <person name="Daum C."/>
            <person name="Ezra D."/>
            <person name="Gonzalez J."/>
            <person name="Henrissat B."/>
            <person name="Kuo A."/>
            <person name="Liang C."/>
            <person name="Lipzen A."/>
            <person name="Lutzoni F."/>
            <person name="Magnuson J."/>
            <person name="Mondo S."/>
            <person name="Nolan M."/>
            <person name="Ohm R."/>
            <person name="Pangilinan J."/>
            <person name="Park H.-J."/>
            <person name="Ramirez L."/>
            <person name="Alfaro M."/>
            <person name="Sun H."/>
            <person name="Tritt A."/>
            <person name="Yoshinaga Y."/>
            <person name="Zwiers L.-H."/>
            <person name="Turgeon B."/>
            <person name="Goodwin S."/>
            <person name="Spatafora J."/>
            <person name="Crous P."/>
            <person name="Grigoriev I."/>
        </authorList>
    </citation>
    <scope>NUCLEOTIDE SEQUENCE</scope>
    <source>
        <strain evidence="1">ATCC 200398</strain>
    </source>
</reference>
<proteinExistence type="predicted"/>
<protein>
    <submittedName>
        <fullName evidence="1">Uncharacterized protein</fullName>
    </submittedName>
</protein>
<comment type="caution">
    <text evidence="1">The sequence shown here is derived from an EMBL/GenBank/DDBJ whole genome shotgun (WGS) entry which is preliminary data.</text>
</comment>
<gene>
    <name evidence="1" type="ORF">BDR25DRAFT_318026</name>
</gene>